<gene>
    <name evidence="11" type="ORF">J3U87_10320</name>
</gene>
<comment type="pathway">
    <text evidence="2">One-carbon metabolism; tetrahydrofolate interconversion.</text>
</comment>
<dbReference type="Gene3D" id="3.20.20.220">
    <property type="match status" value="1"/>
</dbReference>
<evidence type="ECO:0000259" key="10">
    <source>
        <dbReference type="PROSITE" id="PS50970"/>
    </source>
</evidence>
<dbReference type="Gene3D" id="3.20.20.330">
    <property type="entry name" value="Homocysteine-binding-like domain"/>
    <property type="match status" value="1"/>
</dbReference>
<dbReference type="Pfam" id="PF02574">
    <property type="entry name" value="S-methyl_trans"/>
    <property type="match status" value="1"/>
</dbReference>
<feature type="region of interest" description="Disordered" evidence="9">
    <location>
        <begin position="301"/>
        <end position="321"/>
    </location>
</feature>
<evidence type="ECO:0000256" key="5">
    <source>
        <dbReference type="ARBA" id="ARBA00022679"/>
    </source>
</evidence>
<dbReference type="AlphaFoldDB" id="A0A8A4TUR7"/>
<keyword evidence="6" id="KW-0274">FAD</keyword>
<dbReference type="GO" id="GO:0032259">
    <property type="term" value="P:methylation"/>
    <property type="evidence" value="ECO:0007669"/>
    <property type="project" value="UniProtKB-KW"/>
</dbReference>
<dbReference type="PANTHER" id="PTHR11103">
    <property type="entry name" value="SLR1189 PROTEIN"/>
    <property type="match status" value="1"/>
</dbReference>
<evidence type="ECO:0000313" key="11">
    <source>
        <dbReference type="EMBL" id="QTD52861.1"/>
    </source>
</evidence>
<evidence type="ECO:0000313" key="12">
    <source>
        <dbReference type="Proteomes" id="UP000663929"/>
    </source>
</evidence>
<dbReference type="EC" id="2.1.1.10" evidence="11"/>
<dbReference type="EMBL" id="CP071793">
    <property type="protein sequence ID" value="QTD52861.1"/>
    <property type="molecule type" value="Genomic_DNA"/>
</dbReference>
<evidence type="ECO:0000256" key="2">
    <source>
        <dbReference type="ARBA" id="ARBA00004777"/>
    </source>
</evidence>
<name>A0A8A4TUR7_SULCO</name>
<evidence type="ECO:0000256" key="8">
    <source>
        <dbReference type="PROSITE-ProRule" id="PRU00333"/>
    </source>
</evidence>
<keyword evidence="4" id="KW-0285">Flavoprotein</keyword>
<dbReference type="KEGG" id="scor:J3U87_10320"/>
<dbReference type="InterPro" id="IPR003726">
    <property type="entry name" value="HCY_dom"/>
</dbReference>
<dbReference type="EC" id="1.5.1.20" evidence="11"/>
<dbReference type="Proteomes" id="UP000663929">
    <property type="component" value="Chromosome"/>
</dbReference>
<dbReference type="RefSeq" id="WP_237382959.1">
    <property type="nucleotide sequence ID" value="NZ_CP071793.1"/>
</dbReference>
<dbReference type="SUPFAM" id="SSF82282">
    <property type="entry name" value="Homocysteine S-methyltransferase"/>
    <property type="match status" value="1"/>
</dbReference>
<evidence type="ECO:0000256" key="6">
    <source>
        <dbReference type="ARBA" id="ARBA00022827"/>
    </source>
</evidence>
<accession>A0A8A4TUR7</accession>
<evidence type="ECO:0000256" key="3">
    <source>
        <dbReference type="ARBA" id="ARBA00022603"/>
    </source>
</evidence>
<comment type="cofactor">
    <cofactor evidence="1">
        <name>FAD</name>
        <dbReference type="ChEBI" id="CHEBI:57692"/>
    </cofactor>
</comment>
<dbReference type="PANTHER" id="PTHR11103:SF18">
    <property type="entry name" value="SLR1189 PROTEIN"/>
    <property type="match status" value="1"/>
</dbReference>
<protein>
    <submittedName>
        <fullName evidence="11">Bifunctional homocysteine S-methyltransferase/methylenetetrahydrofolate reductase</fullName>
        <ecNumber evidence="11">1.5.1.20</ecNumber>
        <ecNumber evidence="11">2.1.1.10</ecNumber>
    </submittedName>
</protein>
<keyword evidence="3 11" id="KW-0489">Methyltransferase</keyword>
<dbReference type="UniPathway" id="UPA00193"/>
<feature type="domain" description="Hcy-binding" evidence="10">
    <location>
        <begin position="3"/>
        <end position="286"/>
    </location>
</feature>
<dbReference type="GO" id="GO:0004489">
    <property type="term" value="F:methylenetetrahydrofolate reductase [NAD(P)H] activity"/>
    <property type="evidence" value="ECO:0007669"/>
    <property type="project" value="UniProtKB-EC"/>
</dbReference>
<dbReference type="GO" id="GO:0035999">
    <property type="term" value="P:tetrahydrofolate interconversion"/>
    <property type="evidence" value="ECO:0007669"/>
    <property type="project" value="UniProtKB-UniPathway"/>
</dbReference>
<dbReference type="Pfam" id="PF02219">
    <property type="entry name" value="MTHFR"/>
    <property type="match status" value="1"/>
</dbReference>
<dbReference type="InterPro" id="IPR003171">
    <property type="entry name" value="Mehydrof_redctse-like"/>
</dbReference>
<dbReference type="PROSITE" id="PS50970">
    <property type="entry name" value="HCY"/>
    <property type="match status" value="1"/>
</dbReference>
<evidence type="ECO:0000256" key="9">
    <source>
        <dbReference type="SAM" id="MobiDB-lite"/>
    </source>
</evidence>
<dbReference type="SUPFAM" id="SSF51730">
    <property type="entry name" value="FAD-linked oxidoreductase"/>
    <property type="match status" value="1"/>
</dbReference>
<reference evidence="11" key="1">
    <citation type="submission" date="2021-03" db="EMBL/GenBank/DDBJ databases">
        <title>Acanthopleuribacteraceae sp. M133.</title>
        <authorList>
            <person name="Wang G."/>
        </authorList>
    </citation>
    <scope>NUCLEOTIDE SEQUENCE</scope>
    <source>
        <strain evidence="11">M133</strain>
    </source>
</reference>
<dbReference type="GO" id="GO:0006555">
    <property type="term" value="P:methionine metabolic process"/>
    <property type="evidence" value="ECO:0007669"/>
    <property type="project" value="InterPro"/>
</dbReference>
<proteinExistence type="predicted"/>
<keyword evidence="7 11" id="KW-0560">Oxidoreductase</keyword>
<dbReference type="NCBIfam" id="NF006396">
    <property type="entry name" value="PRK08645.1"/>
    <property type="match status" value="1"/>
</dbReference>
<evidence type="ECO:0000256" key="7">
    <source>
        <dbReference type="ARBA" id="ARBA00023002"/>
    </source>
</evidence>
<keyword evidence="5 11" id="KW-0808">Transferase</keyword>
<evidence type="ECO:0000256" key="1">
    <source>
        <dbReference type="ARBA" id="ARBA00001974"/>
    </source>
</evidence>
<dbReference type="GO" id="GO:0008168">
    <property type="term" value="F:methyltransferase activity"/>
    <property type="evidence" value="ECO:0007669"/>
    <property type="project" value="UniProtKB-KW"/>
</dbReference>
<sequence>MLRTDYDYLIQERVLVIEGNMTAELSRRSRARIVHPAFHILEHPDLVRSIHQDFAVSGAHVLVTATAESNRLALEGEPLRAEYEAINRKACEICRAAASAQQLVLGGLGPTGALLRPYGRLTEKDYRDIYKDQASLLLDAEVAGFILEGFSSLIEAEQCVLALRELSACPIVACMTFLEDGCTQFGDNVDDCFSTLMEVGADTVGIQGTLGPLEIEGILAQKKTNYPLCVRPNAGYPVHLGNTVSYLSSPEYVAECAELFLSQGAVMVGGAAGFTPDHIRAVADRVRGSFPQVAKKGSSVVASTAPDASDTPRHATRNGPSLCEKLGKQPILSVELEPPRGMEIESLIATIEKLKPYGLDAINIPENPLARARISSIALAKVIRERTQVESIAHITCRDRNLISLQAELLGAHVLGVRAILALTGDPARIGDYPSATSIFDVNSLGLVEIMSRMNLGKDFGMNDLGEPTRFQIGVAANPLAENLDEEMRYLEMKIRRGAHFVQTQPIFDPAAVAPFLQRIAPYEVPVLFGVMLVRDFRHAKFLNNEYPGIHIREADMARFQNADESQQAELGIRFAAELINELRPMSGGVYVMPSFGEAHRLEGVFEKLD</sequence>
<dbReference type="CDD" id="cd00537">
    <property type="entry name" value="MTHFR"/>
    <property type="match status" value="1"/>
</dbReference>
<comment type="caution">
    <text evidence="8">Lacks conserved residue(s) required for the propagation of feature annotation.</text>
</comment>
<keyword evidence="12" id="KW-1185">Reference proteome</keyword>
<organism evidence="11 12">
    <name type="scientific">Sulfidibacter corallicola</name>
    <dbReference type="NCBI Taxonomy" id="2818388"/>
    <lineage>
        <taxon>Bacteria</taxon>
        <taxon>Pseudomonadati</taxon>
        <taxon>Acidobacteriota</taxon>
        <taxon>Holophagae</taxon>
        <taxon>Acanthopleuribacterales</taxon>
        <taxon>Acanthopleuribacteraceae</taxon>
        <taxon>Sulfidibacter</taxon>
    </lineage>
</organism>
<dbReference type="InterPro" id="IPR029041">
    <property type="entry name" value="FAD-linked_oxidoreductase-like"/>
</dbReference>
<evidence type="ECO:0000256" key="4">
    <source>
        <dbReference type="ARBA" id="ARBA00022630"/>
    </source>
</evidence>
<dbReference type="InterPro" id="IPR036589">
    <property type="entry name" value="HCY_dom_sf"/>
</dbReference>